<evidence type="ECO:0000313" key="6">
    <source>
        <dbReference type="Proteomes" id="UP000186817"/>
    </source>
</evidence>
<keyword evidence="6" id="KW-1185">Reference proteome</keyword>
<feature type="compositionally biased region" description="Polar residues" evidence="4">
    <location>
        <begin position="1459"/>
        <end position="1483"/>
    </location>
</feature>
<proteinExistence type="inferred from homology"/>
<dbReference type="InterPro" id="IPR029044">
    <property type="entry name" value="Nucleotide-diphossugar_trans"/>
</dbReference>
<dbReference type="Pfam" id="PF05637">
    <property type="entry name" value="Glyco_transf_34"/>
    <property type="match status" value="1"/>
</dbReference>
<accession>A0A1Q9EZM9</accession>
<keyword evidence="3 5" id="KW-0808">Transferase</keyword>
<protein>
    <submittedName>
        <fullName evidence="5">Putative alpha-1,6-mannosyltransferase MNN10</fullName>
    </submittedName>
</protein>
<evidence type="ECO:0000256" key="1">
    <source>
        <dbReference type="ARBA" id="ARBA00005664"/>
    </source>
</evidence>
<dbReference type="GO" id="GO:0016757">
    <property type="term" value="F:glycosyltransferase activity"/>
    <property type="evidence" value="ECO:0007669"/>
    <property type="project" value="UniProtKB-KW"/>
</dbReference>
<gene>
    <name evidence="5" type="primary">MNN10</name>
    <name evidence="5" type="ORF">AK812_SmicGene3135</name>
</gene>
<dbReference type="GO" id="GO:0006487">
    <property type="term" value="P:protein N-linked glycosylation"/>
    <property type="evidence" value="ECO:0007669"/>
    <property type="project" value="TreeGrafter"/>
</dbReference>
<dbReference type="Gene3D" id="3.90.550.10">
    <property type="entry name" value="Spore Coat Polysaccharide Biosynthesis Protein SpsA, Chain A"/>
    <property type="match status" value="1"/>
</dbReference>
<dbReference type="GO" id="GO:0000139">
    <property type="term" value="C:Golgi membrane"/>
    <property type="evidence" value="ECO:0007669"/>
    <property type="project" value="TreeGrafter"/>
</dbReference>
<reference evidence="5 6" key="1">
    <citation type="submission" date="2016-02" db="EMBL/GenBank/DDBJ databases">
        <title>Genome analysis of coral dinoflagellate symbionts highlights evolutionary adaptations to a symbiotic lifestyle.</title>
        <authorList>
            <person name="Aranda M."/>
            <person name="Li Y."/>
            <person name="Liew Y.J."/>
            <person name="Baumgarten S."/>
            <person name="Simakov O."/>
            <person name="Wilson M."/>
            <person name="Piel J."/>
            <person name="Ashoor H."/>
            <person name="Bougouffa S."/>
            <person name="Bajic V.B."/>
            <person name="Ryu T."/>
            <person name="Ravasi T."/>
            <person name="Bayer T."/>
            <person name="Micklem G."/>
            <person name="Kim H."/>
            <person name="Bhak J."/>
            <person name="Lajeunesse T.C."/>
            <person name="Voolstra C.R."/>
        </authorList>
    </citation>
    <scope>NUCLEOTIDE SEQUENCE [LARGE SCALE GENOMIC DNA]</scope>
    <source>
        <strain evidence="5 6">CCMP2467</strain>
    </source>
</reference>
<evidence type="ECO:0000256" key="3">
    <source>
        <dbReference type="ARBA" id="ARBA00022679"/>
    </source>
</evidence>
<dbReference type="InterPro" id="IPR008630">
    <property type="entry name" value="Glyco_trans_34"/>
</dbReference>
<dbReference type="PANTHER" id="PTHR31306">
    <property type="entry name" value="ALPHA-1,6-MANNOSYLTRANSFERASE MNN11-RELATED"/>
    <property type="match status" value="1"/>
</dbReference>
<keyword evidence="2 5" id="KW-0328">Glycosyltransferase</keyword>
<dbReference type="SUPFAM" id="SSF53448">
    <property type="entry name" value="Nucleotide-diphospho-sugar transferases"/>
    <property type="match status" value="1"/>
</dbReference>
<organism evidence="5 6">
    <name type="scientific">Symbiodinium microadriaticum</name>
    <name type="common">Dinoflagellate</name>
    <name type="synonym">Zooxanthella microadriatica</name>
    <dbReference type="NCBI Taxonomy" id="2951"/>
    <lineage>
        <taxon>Eukaryota</taxon>
        <taxon>Sar</taxon>
        <taxon>Alveolata</taxon>
        <taxon>Dinophyceae</taxon>
        <taxon>Suessiales</taxon>
        <taxon>Symbiodiniaceae</taxon>
        <taxon>Symbiodinium</taxon>
    </lineage>
</organism>
<evidence type="ECO:0000313" key="5">
    <source>
        <dbReference type="EMBL" id="OLQ12936.1"/>
    </source>
</evidence>
<comment type="similarity">
    <text evidence="1">Belongs to the glycosyltransferase 34 family.</text>
</comment>
<comment type="caution">
    <text evidence="5">The sequence shown here is derived from an EMBL/GenBank/DDBJ whole genome shotgun (WGS) entry which is preliminary data.</text>
</comment>
<name>A0A1Q9EZM9_SYMMI</name>
<dbReference type="PANTHER" id="PTHR31306:SF4">
    <property type="entry name" value="ALPHA-1,2-GALACTOSYLTRANSFERASE"/>
    <property type="match status" value="1"/>
</dbReference>
<sequence>MAISRFALLAVAAAAPQCDYSLIEISEECPSEYGFDWTLYHEQLYHARSLVFAGDARGSQQAVLSMLEAVTRRFWFAFECPLAVAATYFSLAQSFAFQGRMRRALAFVHMGFIFVRDKGFSECTPWPVQGWDMLLAGRNLMEVVRRLEDESITPTAPQFRLRERVAIVSICAYGEEEPVRVIGVENHEIYAQLHGYDLFQITSSSQIAPNVASGMDINDGVHKPFFWKVNAVKNVLEQQNPRFDWVLWIDCDAFFMDPGRTIDSVIHMHAANATAASRLGPRQLQETSELAQLRQRLQPTMPPEVSLIVATDSSGINNGVWLMKNTPWSHDFLVRWWHSEILQGPGKNHNCSDQSTMQHQLLYATSMSMDELWDAAEGPVWVPEVRVAAQEHLQSFHAATAATVASREWQPGDFIKHHPGCHYYKMPCQQLYVEAHSHFVSMAQALRSNFDSFCHGGCTLTSRREKLCCGQRGARAHACGHAVGSYRYKDISEHSAQALGVAEAFLLFPPAFFEYTDIANALIYVTGRGPQEDQGTVATVLGRVFCAPGCPTFSAATTAQWREALRATEESALLCCFSFLCLRLALALLASLAMGNLFTLEEDEQAGLDQPLAREQLQQRQRAQVLLLSQLRQEEWYHGVDTSKAMSLTQFIARTSGTASASSNTQNVTLQDALEAFTANDDPGSAVVPELPGLGSQEEVISFRILRNRYKDHAAGPLIKKLYDENSQERAQALAQLKAIVNTGQLGFGWFCWAVPQLTTPRSPASQVLKEIESKTLTAGVIADDATKLYFTDPEPVLTVVKDISHCAPTKVYPGDKDFLHRLGLSSLGLDYIKDGVLGRILTGIQERIRTNGHAAGAMNRDLYTNKTNGLQKFLQTPYGYKVNEKAQSDGNHRFAHVGYVPPYFGLALQIACQTYCLTDEVVQNGPIPLLGTYEEAEASGMARPPNYDASPGPLLEKHYKTNAEYFAAEGPQALKEINALLDGFRNEVYVHEWVKNNRLNNMEPIIQSWAQKADVYKRQNFFKKIRRYNRSDVRLSTALGLFSRALKIGQAHLFSTEAEQRQDQVDGALPGIVGNYSMMKGGHLSLVRFLQETQDNVRKGFNMLLGDTTVFSQVPSEMALVMVPAFLLVRGWTADEVKRGLKFLYQEEQDGDGNIRFVPASRGRNIPPKWWTKHHDPADTRRSWDAFVTDQLVLQVVAVNLFSAPQATFLKRIARPLHGMSSGPQLHSDTCQLVVAMIMALARQAAEGDGNLQFTAKQYIDTAEALGFSFKDTPVEIPHFDQLSFNNFELVQWPEVADLVGSVLDGVPTPGDPIRSFGRYFLRYQPENLGSMMTYPKDCKCDVRTARHARSIAALVLGGILNPYSREALVAMCRTYADYGNQEEIFDEELLYELERWGLDFTDGDLANFFKNPTIENYLHLVLPGGPWSSVQLPLTVRETSRLFRKSADPAVQGGERVNSQSTTSARNVGLPSSLTVDSASTSRKDIGNMPEAAGGPAALGLRPMQQPSLRQTQVFKNPLHEAMDEPAPELEPLAEVEDLINAAAARSRQPGSLAARALAAASKLPAPRFTAESQIQKILDKKKATCGVSASIAAEKLVLSGLQIESSIYHCDPDKPKRTACATDITGVFASISAAGSYLAATRPVVEKRCYRNLFYKFRAIKCPSMW</sequence>
<evidence type="ECO:0000256" key="2">
    <source>
        <dbReference type="ARBA" id="ARBA00022676"/>
    </source>
</evidence>
<dbReference type="OrthoDB" id="407658at2759"/>
<dbReference type="EMBL" id="LSRX01000036">
    <property type="protein sequence ID" value="OLQ12936.1"/>
    <property type="molecule type" value="Genomic_DNA"/>
</dbReference>
<feature type="region of interest" description="Disordered" evidence="4">
    <location>
        <begin position="1449"/>
        <end position="1492"/>
    </location>
</feature>
<evidence type="ECO:0000256" key="4">
    <source>
        <dbReference type="SAM" id="MobiDB-lite"/>
    </source>
</evidence>
<dbReference type="Proteomes" id="UP000186817">
    <property type="component" value="Unassembled WGS sequence"/>
</dbReference>